<organism evidence="2 3">
    <name type="scientific">Laodelphax striatellus</name>
    <name type="common">Small brown planthopper</name>
    <name type="synonym">Delphax striatella</name>
    <dbReference type="NCBI Taxonomy" id="195883"/>
    <lineage>
        <taxon>Eukaryota</taxon>
        <taxon>Metazoa</taxon>
        <taxon>Ecdysozoa</taxon>
        <taxon>Arthropoda</taxon>
        <taxon>Hexapoda</taxon>
        <taxon>Insecta</taxon>
        <taxon>Pterygota</taxon>
        <taxon>Neoptera</taxon>
        <taxon>Paraneoptera</taxon>
        <taxon>Hemiptera</taxon>
        <taxon>Auchenorrhyncha</taxon>
        <taxon>Fulgoroidea</taxon>
        <taxon>Delphacidae</taxon>
        <taxon>Criomorphinae</taxon>
        <taxon>Laodelphax</taxon>
    </lineage>
</organism>
<accession>A0A482X0L7</accession>
<dbReference type="AlphaFoldDB" id="A0A482X0L7"/>
<comment type="caution">
    <text evidence="2">The sequence shown here is derived from an EMBL/GenBank/DDBJ whole genome shotgun (WGS) entry which is preliminary data.</text>
</comment>
<gene>
    <name evidence="2" type="ORF">LSTR_LSTR010347</name>
</gene>
<feature type="compositionally biased region" description="Pro residues" evidence="1">
    <location>
        <begin position="107"/>
        <end position="116"/>
    </location>
</feature>
<dbReference type="EMBL" id="QKKF02020306">
    <property type="protein sequence ID" value="RZF39253.1"/>
    <property type="molecule type" value="Genomic_DNA"/>
</dbReference>
<protein>
    <submittedName>
        <fullName evidence="2">Uncharacterized protein</fullName>
    </submittedName>
</protein>
<keyword evidence="3" id="KW-1185">Reference proteome</keyword>
<evidence type="ECO:0000313" key="2">
    <source>
        <dbReference type="EMBL" id="RZF39253.1"/>
    </source>
</evidence>
<evidence type="ECO:0000256" key="1">
    <source>
        <dbReference type="SAM" id="MobiDB-lite"/>
    </source>
</evidence>
<feature type="region of interest" description="Disordered" evidence="1">
    <location>
        <begin position="63"/>
        <end position="155"/>
    </location>
</feature>
<proteinExistence type="predicted"/>
<name>A0A482X0L7_LAOST</name>
<dbReference type="InParanoid" id="A0A482X0L7"/>
<evidence type="ECO:0000313" key="3">
    <source>
        <dbReference type="Proteomes" id="UP000291343"/>
    </source>
</evidence>
<reference evidence="2 3" key="1">
    <citation type="journal article" date="2017" name="Gigascience">
        <title>Genome sequence of the small brown planthopper, Laodelphax striatellus.</title>
        <authorList>
            <person name="Zhu J."/>
            <person name="Jiang F."/>
            <person name="Wang X."/>
            <person name="Yang P."/>
            <person name="Bao Y."/>
            <person name="Zhao W."/>
            <person name="Wang W."/>
            <person name="Lu H."/>
            <person name="Wang Q."/>
            <person name="Cui N."/>
            <person name="Li J."/>
            <person name="Chen X."/>
            <person name="Luo L."/>
            <person name="Yu J."/>
            <person name="Kang L."/>
            <person name="Cui F."/>
        </authorList>
    </citation>
    <scope>NUCLEOTIDE SEQUENCE [LARGE SCALE GENOMIC DNA]</scope>
    <source>
        <strain evidence="2">Lst14</strain>
    </source>
</reference>
<sequence>MHSVGYRNTVSVSAAEHFCVSGGCPFSKRSPFKRGKQMFSYASTLPVAVWVTVLIKGECKYSPQYSSCRDKRDSNPLKVGKSRKKRDRGGSAEAPKVVKDESECGRTPPPLLPPPQLHSGWLDVSTSGDDDDGNYDGKGNYEKDIEQSVYKMGKK</sequence>
<dbReference type="Proteomes" id="UP000291343">
    <property type="component" value="Unassembled WGS sequence"/>
</dbReference>